<dbReference type="EMBL" id="CP058555">
    <property type="protein sequence ID" value="QMV68795.1"/>
    <property type="molecule type" value="Genomic_DNA"/>
</dbReference>
<reference evidence="2 3" key="1">
    <citation type="journal article" date="2020" name="G3 (Bethesda)">
        <title>CeMbio - The Caenorhabditis elegans Microbiome Resource.</title>
        <authorList>
            <person name="Dirksen P."/>
            <person name="Assie A."/>
            <person name="Zimmermann J."/>
            <person name="Zhang F."/>
            <person name="Tietje A.M."/>
            <person name="Marsh S.A."/>
            <person name="Felix M.A."/>
            <person name="Shapira M."/>
            <person name="Kaleta C."/>
            <person name="Schulenburg H."/>
            <person name="Samuel B."/>
        </authorList>
    </citation>
    <scope>NUCLEOTIDE SEQUENCE [LARGE SCALE GENOMIC DNA]</scope>
    <source>
        <strain evidence="2 3">BIGb0170</strain>
    </source>
</reference>
<organism evidence="2 3">
    <name type="scientific">Sphingobacterium paramultivorum</name>
    <dbReference type="NCBI Taxonomy" id="2886510"/>
    <lineage>
        <taxon>Bacteria</taxon>
        <taxon>Pseudomonadati</taxon>
        <taxon>Bacteroidota</taxon>
        <taxon>Sphingobacteriia</taxon>
        <taxon>Sphingobacteriales</taxon>
        <taxon>Sphingobacteriaceae</taxon>
        <taxon>Sphingobacterium</taxon>
    </lineage>
</organism>
<keyword evidence="1" id="KW-0812">Transmembrane</keyword>
<dbReference type="RefSeq" id="WP_182329758.1">
    <property type="nucleotide sequence ID" value="NZ_CP058555.1"/>
</dbReference>
<protein>
    <submittedName>
        <fullName evidence="2">Uncharacterized protein</fullName>
    </submittedName>
</protein>
<name>A0A7G5E470_9SPHI</name>
<dbReference type="Proteomes" id="UP000515450">
    <property type="component" value="Chromosome"/>
</dbReference>
<accession>A0A7G5E470</accession>
<proteinExistence type="predicted"/>
<evidence type="ECO:0000313" key="3">
    <source>
        <dbReference type="Proteomes" id="UP000515450"/>
    </source>
</evidence>
<feature type="transmembrane region" description="Helical" evidence="1">
    <location>
        <begin position="20"/>
        <end position="39"/>
    </location>
</feature>
<sequence length="141" mass="16617">MQFNNDHQYNVGLRVKKTKNWPFLFIVFLVVLAIVYSRLITHSMIIGKYYFKYHECTAMGDLPNRDDMLTLLDENKYRSPYWGNGEYRIEYEFFRTVLVLSNSGGTVSNELEINKVGNKINIVLDDTCGFFYEKADWKISD</sequence>
<keyword evidence="1" id="KW-0472">Membrane</keyword>
<keyword evidence="3" id="KW-1185">Reference proteome</keyword>
<evidence type="ECO:0000256" key="1">
    <source>
        <dbReference type="SAM" id="Phobius"/>
    </source>
</evidence>
<dbReference type="AlphaFoldDB" id="A0A7G5E470"/>
<gene>
    <name evidence="2" type="ORF">HS960_14525</name>
</gene>
<evidence type="ECO:0000313" key="2">
    <source>
        <dbReference type="EMBL" id="QMV68795.1"/>
    </source>
</evidence>
<keyword evidence="1" id="KW-1133">Transmembrane helix</keyword>